<dbReference type="Pfam" id="PF01960">
    <property type="entry name" value="ArgJ"/>
    <property type="match status" value="1"/>
</dbReference>
<dbReference type="Gene3D" id="3.60.70.12">
    <property type="entry name" value="L-amino peptidase D-ALA esterase/amidase"/>
    <property type="match status" value="1"/>
</dbReference>
<evidence type="ECO:0000256" key="1">
    <source>
        <dbReference type="ARBA" id="ARBA00004496"/>
    </source>
</evidence>
<dbReference type="SUPFAM" id="SSF56266">
    <property type="entry name" value="DmpA/ArgJ-like"/>
    <property type="match status" value="1"/>
</dbReference>
<dbReference type="InterPro" id="IPR042195">
    <property type="entry name" value="ArgJ_beta_C"/>
</dbReference>
<dbReference type="GO" id="GO:0004358">
    <property type="term" value="F:L-glutamate N-acetyltransferase activity, acting on acetyl-L-ornithine as donor"/>
    <property type="evidence" value="ECO:0007669"/>
    <property type="project" value="InterPro"/>
</dbReference>
<dbReference type="GO" id="GO:0004042">
    <property type="term" value="F:L-glutamate N-acetyltransferase activity"/>
    <property type="evidence" value="ECO:0007669"/>
    <property type="project" value="TreeGrafter"/>
</dbReference>
<reference evidence="7" key="1">
    <citation type="submission" date="2020-05" db="EMBL/GenBank/DDBJ databases">
        <authorList>
            <person name="Chiriac C."/>
            <person name="Salcher M."/>
            <person name="Ghai R."/>
            <person name="Kavagutti S V."/>
        </authorList>
    </citation>
    <scope>NUCLEOTIDE SEQUENCE</scope>
</reference>
<proteinExistence type="inferred from homology"/>
<dbReference type="GO" id="GO:0005737">
    <property type="term" value="C:cytoplasm"/>
    <property type="evidence" value="ECO:0007669"/>
    <property type="project" value="UniProtKB-SubCell"/>
</dbReference>
<accession>A0A6J7U3V4</accession>
<dbReference type="CDD" id="cd02152">
    <property type="entry name" value="OAT"/>
    <property type="match status" value="1"/>
</dbReference>
<dbReference type="InterPro" id="IPR002813">
    <property type="entry name" value="Arg_biosynth_ArgJ"/>
</dbReference>
<dbReference type="EMBL" id="CAFBQT010000011">
    <property type="protein sequence ID" value="CAB5059447.1"/>
    <property type="molecule type" value="Genomic_DNA"/>
</dbReference>
<evidence type="ECO:0000256" key="3">
    <source>
        <dbReference type="ARBA" id="ARBA00022490"/>
    </source>
</evidence>
<evidence type="ECO:0000256" key="4">
    <source>
        <dbReference type="ARBA" id="ARBA00022679"/>
    </source>
</evidence>
<evidence type="ECO:0000313" key="7">
    <source>
        <dbReference type="EMBL" id="CAB5059447.1"/>
    </source>
</evidence>
<dbReference type="GO" id="GO:0006526">
    <property type="term" value="P:L-arginine biosynthetic process"/>
    <property type="evidence" value="ECO:0007669"/>
    <property type="project" value="InterPro"/>
</dbReference>
<dbReference type="FunFam" id="3.10.20.340:FF:000003">
    <property type="entry name" value="Arginine biosynthesis bifunctional protein ArgJ"/>
    <property type="match status" value="1"/>
</dbReference>
<evidence type="ECO:0000256" key="2">
    <source>
        <dbReference type="ARBA" id="ARBA00006774"/>
    </source>
</evidence>
<protein>
    <submittedName>
        <fullName evidence="7">Unannotated protein</fullName>
    </submittedName>
</protein>
<dbReference type="GO" id="GO:0006592">
    <property type="term" value="P:ornithine biosynthetic process"/>
    <property type="evidence" value="ECO:0007669"/>
    <property type="project" value="TreeGrafter"/>
</dbReference>
<dbReference type="InterPro" id="IPR016117">
    <property type="entry name" value="ArgJ-like_dom_sf"/>
</dbReference>
<gene>
    <name evidence="7" type="ORF">UFOPK4355_00182</name>
</gene>
<comment type="subcellular location">
    <subcellularLocation>
        <location evidence="1">Cytoplasm</location>
    </subcellularLocation>
</comment>
<dbReference type="HAMAP" id="MF_01106">
    <property type="entry name" value="ArgJ"/>
    <property type="match status" value="1"/>
</dbReference>
<name>A0A6J7U3V4_9ZZZZ</name>
<keyword evidence="4" id="KW-0808">Transferase</keyword>
<dbReference type="AlphaFoldDB" id="A0A6J7U3V4"/>
<dbReference type="NCBIfam" id="NF003802">
    <property type="entry name" value="PRK05388.1"/>
    <property type="match status" value="1"/>
</dbReference>
<keyword evidence="5" id="KW-0068">Autocatalytic cleavage</keyword>
<dbReference type="Gene3D" id="3.10.20.340">
    <property type="entry name" value="ArgJ beta chain, C-terminal domain"/>
    <property type="match status" value="1"/>
</dbReference>
<dbReference type="PANTHER" id="PTHR23100:SF0">
    <property type="entry name" value="ARGININE BIOSYNTHESIS BIFUNCTIONAL PROTEIN ARGJ, MITOCHONDRIAL"/>
    <property type="match status" value="1"/>
</dbReference>
<dbReference type="NCBIfam" id="TIGR00120">
    <property type="entry name" value="ArgJ"/>
    <property type="match status" value="1"/>
</dbReference>
<evidence type="ECO:0000256" key="6">
    <source>
        <dbReference type="ARBA" id="ARBA00023315"/>
    </source>
</evidence>
<sequence length="381" mass="39526">MNLPAGFIGAGVSAGLKSSNAKDLTLIVNEGPQNFGTAVFTTNKIVAAPVTWSQEVVKDYEVKAVILNSGGANACTGPEGFVDTHKTAEHVADLLGASASDVVVCSTGLIGVRLPLEKLLNGANVAVANLSNASLLDCATGIMTTDSKPKIATSEMSGVAFAGIAKGAGMLAPSLATMLSVIMTDAVVDSFSAKLIFEKVVEQTFNRIDSDGCTSTNDTVLFLASGASGVSFSDMQLESALLKICSDLSYQLIADAEGHTKIVSITTINALTEADAVEVGRACARNNLLKCALHGEDPNWGRILAAIGTTSATFDPYRIDVNLNGVQVCTESSPGADRELVDMSGEIIEIVIDLNMGSESATIMTNDLTAMYVHENSAYAT</sequence>
<organism evidence="7">
    <name type="scientific">freshwater metagenome</name>
    <dbReference type="NCBI Taxonomy" id="449393"/>
    <lineage>
        <taxon>unclassified sequences</taxon>
        <taxon>metagenomes</taxon>
        <taxon>ecological metagenomes</taxon>
    </lineage>
</organism>
<keyword evidence="6" id="KW-0012">Acyltransferase</keyword>
<evidence type="ECO:0000256" key="5">
    <source>
        <dbReference type="ARBA" id="ARBA00022813"/>
    </source>
</evidence>
<dbReference type="PANTHER" id="PTHR23100">
    <property type="entry name" value="ARGININE BIOSYNTHESIS BIFUNCTIONAL PROTEIN ARGJ"/>
    <property type="match status" value="1"/>
</dbReference>
<keyword evidence="3" id="KW-0963">Cytoplasm</keyword>
<comment type="similarity">
    <text evidence="2">Belongs to the ArgJ family.</text>
</comment>